<dbReference type="AlphaFoldDB" id="A0A0M0F853"/>
<protein>
    <recommendedName>
        <fullName evidence="2">UPF0225 protein M768_11410</fullName>
    </recommendedName>
</protein>
<comment type="similarity">
    <text evidence="1 2">Belongs to the UPF0225 family.</text>
</comment>
<sequence>MRAVGRDRPSGGRIVTLADDARCPCLSGETYRSCCGRFHAGLRPGADGSIPGPFAPTAEALMRSRYSAFAIGDAAYLLATWHASTRPGSLDLDDDLEWRRLDVVRPEAGGPFDSTGVVEFVAHHRSRTDPADRGRLHEVSRFVREDDRWFYVDGVVG</sequence>
<evidence type="ECO:0000256" key="2">
    <source>
        <dbReference type="HAMAP-Rule" id="MF_00612"/>
    </source>
</evidence>
<feature type="domain" description="YchJ-like middle NTF2-like" evidence="3">
    <location>
        <begin position="57"/>
        <end position="154"/>
    </location>
</feature>
<reference evidence="4 5" key="1">
    <citation type="journal article" date="2015" name="Sci. Rep.">
        <title>Functional and structural properties of a novel cellulosome-like multienzyme complex: efficient glycoside hydrolysis of water-insoluble 7-xylosyl-10-deacetylpaclitaxel.</title>
        <authorList>
            <person name="Dou T.Y."/>
            <person name="Luan H.W."/>
            <person name="Ge G.B."/>
            <person name="Dong M.M."/>
            <person name="Zou H.F."/>
            <person name="He Y.Q."/>
            <person name="Cui P."/>
            <person name="Wang J.Y."/>
            <person name="Hao D.C."/>
            <person name="Yang S.L."/>
            <person name="Yang L."/>
        </authorList>
    </citation>
    <scope>NUCLEOTIDE SEQUENCE [LARGE SCALE GENOMIC DNA]</scope>
    <source>
        <strain evidence="4 5">F16</strain>
    </source>
</reference>
<dbReference type="InterPro" id="IPR048469">
    <property type="entry name" value="YchJ-like_M"/>
</dbReference>
<keyword evidence="5" id="KW-1185">Reference proteome</keyword>
<gene>
    <name evidence="4" type="ORF">M768_11410</name>
</gene>
<dbReference type="PATRIC" id="fig|1350482.3.peg.2297"/>
<dbReference type="Pfam" id="PF02810">
    <property type="entry name" value="SEC-C"/>
    <property type="match status" value="1"/>
</dbReference>
<dbReference type="InterPro" id="IPR023006">
    <property type="entry name" value="YchJ-like"/>
</dbReference>
<dbReference type="InterPro" id="IPR004027">
    <property type="entry name" value="SEC_C_motif"/>
</dbReference>
<dbReference type="HAMAP" id="MF_00612">
    <property type="entry name" value="UPF0225"/>
    <property type="match status" value="1"/>
</dbReference>
<evidence type="ECO:0000313" key="4">
    <source>
        <dbReference type="EMBL" id="KON73542.1"/>
    </source>
</evidence>
<organism evidence="4 5">
    <name type="scientific">Cellulosimicrobium cellulans F16</name>
    <dbReference type="NCBI Taxonomy" id="1350482"/>
    <lineage>
        <taxon>Bacteria</taxon>
        <taxon>Bacillati</taxon>
        <taxon>Actinomycetota</taxon>
        <taxon>Actinomycetes</taxon>
        <taxon>Micrococcales</taxon>
        <taxon>Promicromonosporaceae</taxon>
        <taxon>Cellulosimicrobium</taxon>
    </lineage>
</organism>
<comment type="caution">
    <text evidence="4">The sequence shown here is derived from an EMBL/GenBank/DDBJ whole genome shotgun (WGS) entry which is preliminary data.</text>
</comment>
<dbReference type="EMBL" id="ATNL01000008">
    <property type="protein sequence ID" value="KON73542.1"/>
    <property type="molecule type" value="Genomic_DNA"/>
</dbReference>
<name>A0A0M0F853_CELCE</name>
<dbReference type="Gene3D" id="3.10.450.50">
    <property type="match status" value="1"/>
</dbReference>
<evidence type="ECO:0000256" key="1">
    <source>
        <dbReference type="ARBA" id="ARBA00010839"/>
    </source>
</evidence>
<evidence type="ECO:0000259" key="3">
    <source>
        <dbReference type="Pfam" id="PF17775"/>
    </source>
</evidence>
<evidence type="ECO:0000313" key="5">
    <source>
        <dbReference type="Proteomes" id="UP000037387"/>
    </source>
</evidence>
<proteinExistence type="inferred from homology"/>
<dbReference type="SUPFAM" id="SSF54427">
    <property type="entry name" value="NTF2-like"/>
    <property type="match status" value="1"/>
</dbReference>
<dbReference type="InterPro" id="IPR032710">
    <property type="entry name" value="NTF2-like_dom_sf"/>
</dbReference>
<dbReference type="Proteomes" id="UP000037387">
    <property type="component" value="Unassembled WGS sequence"/>
</dbReference>
<dbReference type="Pfam" id="PF17775">
    <property type="entry name" value="YchJ_M-like"/>
    <property type="match status" value="1"/>
</dbReference>
<accession>A0A0M0F853</accession>